<evidence type="ECO:0000256" key="2">
    <source>
        <dbReference type="ARBA" id="ARBA00008352"/>
    </source>
</evidence>
<comment type="caution">
    <text evidence="5">The sequence shown here is derived from an EMBL/GenBank/DDBJ whole genome shotgun (WGS) entry which is preliminary data.</text>
</comment>
<protein>
    <recommendedName>
        <fullName evidence="7">DNA-directed RNA polymerase III subunit</fullName>
    </recommendedName>
</protein>
<dbReference type="EMBL" id="JBHFQA010000010">
    <property type="protein sequence ID" value="KAL2092362.1"/>
    <property type="molecule type" value="Genomic_DNA"/>
</dbReference>
<keyword evidence="3" id="KW-0539">Nucleus</keyword>
<feature type="compositionally biased region" description="Basic residues" evidence="4">
    <location>
        <begin position="118"/>
        <end position="131"/>
    </location>
</feature>
<accession>A0ABD1JZS1</accession>
<dbReference type="Pfam" id="PF11705">
    <property type="entry name" value="RNA_pol_3_Rpc31"/>
    <property type="match status" value="1"/>
</dbReference>
<comment type="similarity">
    <text evidence="2">Belongs to the eukaryotic RPC7 RNA polymerase subunit family.</text>
</comment>
<evidence type="ECO:0000313" key="5">
    <source>
        <dbReference type="EMBL" id="KAL2092362.1"/>
    </source>
</evidence>
<feature type="region of interest" description="Disordered" evidence="4">
    <location>
        <begin position="114"/>
        <end position="222"/>
    </location>
</feature>
<evidence type="ECO:0000256" key="1">
    <source>
        <dbReference type="ARBA" id="ARBA00004123"/>
    </source>
</evidence>
<dbReference type="InterPro" id="IPR024661">
    <property type="entry name" value="RNA_pol_III_Rpc31"/>
</dbReference>
<sequence length="222" mass="25493">MAGRGRGMAAFTFRVENLGISRANMPEARRGPGQLFPILECKPVPLEPGPGDDYMLSLKQEIRDTMRQLPCYLKPNAAKSEVERYKDKYAKERIQIKDEEWTPDWNRLPKELMPKANLPRKKSALKKKPKKLTSQEKDSVLSKLSELEKTDNVNADEEKEENVSENKKKGDDDNDEDEKEEIEGEEFDEEEVEEENDYIASYFDNGDDFGAGSDDNMDEATY</sequence>
<dbReference type="AlphaFoldDB" id="A0ABD1JZS1"/>
<keyword evidence="6" id="KW-1185">Reference proteome</keyword>
<evidence type="ECO:0000313" key="6">
    <source>
        <dbReference type="Proteomes" id="UP001591681"/>
    </source>
</evidence>
<dbReference type="PANTHER" id="PTHR15367">
    <property type="entry name" value="DNA-DIRECTED RNA POLYMERASE III"/>
    <property type="match status" value="1"/>
</dbReference>
<gene>
    <name evidence="5" type="ORF">ACEWY4_012160</name>
</gene>
<dbReference type="PANTHER" id="PTHR15367:SF3">
    <property type="entry name" value="DNA-DIRECTED RNA POLYMERASE III SUBUNIT RPC7"/>
    <property type="match status" value="1"/>
</dbReference>
<evidence type="ECO:0000256" key="3">
    <source>
        <dbReference type="ARBA" id="ARBA00023242"/>
    </source>
</evidence>
<organism evidence="5 6">
    <name type="scientific">Coilia grayii</name>
    <name type="common">Gray's grenadier anchovy</name>
    <dbReference type="NCBI Taxonomy" id="363190"/>
    <lineage>
        <taxon>Eukaryota</taxon>
        <taxon>Metazoa</taxon>
        <taxon>Chordata</taxon>
        <taxon>Craniata</taxon>
        <taxon>Vertebrata</taxon>
        <taxon>Euteleostomi</taxon>
        <taxon>Actinopterygii</taxon>
        <taxon>Neopterygii</taxon>
        <taxon>Teleostei</taxon>
        <taxon>Clupei</taxon>
        <taxon>Clupeiformes</taxon>
        <taxon>Clupeoidei</taxon>
        <taxon>Engraulidae</taxon>
        <taxon>Coilinae</taxon>
        <taxon>Coilia</taxon>
    </lineage>
</organism>
<evidence type="ECO:0008006" key="7">
    <source>
        <dbReference type="Google" id="ProtNLM"/>
    </source>
</evidence>
<dbReference type="Proteomes" id="UP001591681">
    <property type="component" value="Unassembled WGS sequence"/>
</dbReference>
<name>A0ABD1JZS1_9TELE</name>
<dbReference type="GO" id="GO:0005634">
    <property type="term" value="C:nucleus"/>
    <property type="evidence" value="ECO:0007669"/>
    <property type="project" value="UniProtKB-SubCell"/>
</dbReference>
<reference evidence="5 6" key="1">
    <citation type="submission" date="2024-09" db="EMBL/GenBank/DDBJ databases">
        <title>A chromosome-level genome assembly of Gray's grenadier anchovy, Coilia grayii.</title>
        <authorList>
            <person name="Fu Z."/>
        </authorList>
    </citation>
    <scope>NUCLEOTIDE SEQUENCE [LARGE SCALE GENOMIC DNA]</scope>
    <source>
        <strain evidence="5">G4</strain>
        <tissue evidence="5">Muscle</tissue>
    </source>
</reference>
<feature type="compositionally biased region" description="Basic and acidic residues" evidence="4">
    <location>
        <begin position="161"/>
        <end position="171"/>
    </location>
</feature>
<feature type="compositionally biased region" description="Basic and acidic residues" evidence="4">
    <location>
        <begin position="133"/>
        <end position="151"/>
    </location>
</feature>
<proteinExistence type="inferred from homology"/>
<evidence type="ECO:0000256" key="4">
    <source>
        <dbReference type="SAM" id="MobiDB-lite"/>
    </source>
</evidence>
<feature type="compositionally biased region" description="Acidic residues" evidence="4">
    <location>
        <begin position="172"/>
        <end position="197"/>
    </location>
</feature>
<comment type="subcellular location">
    <subcellularLocation>
        <location evidence="1">Nucleus</location>
    </subcellularLocation>
</comment>